<gene>
    <name evidence="3" type="ORF">BCM02_104374</name>
</gene>
<keyword evidence="4" id="KW-1185">Reference proteome</keyword>
<keyword evidence="3" id="KW-0240">DNA-directed RNA polymerase</keyword>
<dbReference type="InterPro" id="IPR024596">
    <property type="entry name" value="RNApol_su_b/EpuA"/>
</dbReference>
<organism evidence="3 4">
    <name type="scientific">Paenibacillus methanolicus</name>
    <dbReference type="NCBI Taxonomy" id="582686"/>
    <lineage>
        <taxon>Bacteria</taxon>
        <taxon>Bacillati</taxon>
        <taxon>Bacillota</taxon>
        <taxon>Bacilli</taxon>
        <taxon>Bacillales</taxon>
        <taxon>Paenibacillaceae</taxon>
        <taxon>Paenibacillus</taxon>
    </lineage>
</organism>
<evidence type="ECO:0000256" key="1">
    <source>
        <dbReference type="SAM" id="MobiDB-lite"/>
    </source>
</evidence>
<feature type="compositionally biased region" description="Low complexity" evidence="1">
    <location>
        <begin position="25"/>
        <end position="35"/>
    </location>
</feature>
<accession>A0A5S5CCG7</accession>
<dbReference type="EMBL" id="VNHS01000004">
    <property type="protein sequence ID" value="TYP75693.1"/>
    <property type="molecule type" value="Genomic_DNA"/>
</dbReference>
<feature type="compositionally biased region" description="Basic residues" evidence="1">
    <location>
        <begin position="36"/>
        <end position="51"/>
    </location>
</feature>
<keyword evidence="2" id="KW-1133">Transmembrane helix</keyword>
<dbReference type="RefSeq" id="WP_148929606.1">
    <property type="nucleotide sequence ID" value="NZ_VNHS01000004.1"/>
</dbReference>
<evidence type="ECO:0000313" key="3">
    <source>
        <dbReference type="EMBL" id="TYP75693.1"/>
    </source>
</evidence>
<dbReference type="OrthoDB" id="2990424at2"/>
<sequence length="112" mass="12159">MDTKNDTVVFEGLGAAAERAGSSPQESGSEAAAGKSKGRAKKQQKREARARRHPALRVLLWVLRKSIVPLLLLAALLGGLYIGYTKLGSGAGEDVFEWSTWKHMYDLVFSNA</sequence>
<evidence type="ECO:0000313" key="4">
    <source>
        <dbReference type="Proteomes" id="UP000323257"/>
    </source>
</evidence>
<evidence type="ECO:0000256" key="2">
    <source>
        <dbReference type="SAM" id="Phobius"/>
    </source>
</evidence>
<reference evidence="3 4" key="1">
    <citation type="submission" date="2019-07" db="EMBL/GenBank/DDBJ databases">
        <title>Genomic Encyclopedia of Type Strains, Phase III (KMG-III): the genomes of soil and plant-associated and newly described type strains.</title>
        <authorList>
            <person name="Whitman W."/>
        </authorList>
    </citation>
    <scope>NUCLEOTIDE SEQUENCE [LARGE SCALE GENOMIC DNA]</scope>
    <source>
        <strain evidence="3 4">BL24</strain>
    </source>
</reference>
<dbReference type="Proteomes" id="UP000323257">
    <property type="component" value="Unassembled WGS sequence"/>
</dbReference>
<keyword evidence="2" id="KW-0812">Transmembrane</keyword>
<keyword evidence="3" id="KW-0804">Transcription</keyword>
<protein>
    <submittedName>
        <fullName evidence="3">DNA-directed RNA polymerase subunit beta</fullName>
    </submittedName>
</protein>
<proteinExistence type="predicted"/>
<dbReference type="AlphaFoldDB" id="A0A5S5CCG7"/>
<name>A0A5S5CCG7_9BACL</name>
<feature type="region of interest" description="Disordered" evidence="1">
    <location>
        <begin position="16"/>
        <end position="51"/>
    </location>
</feature>
<dbReference type="Pfam" id="PF11772">
    <property type="entry name" value="EpuA"/>
    <property type="match status" value="1"/>
</dbReference>
<comment type="caution">
    <text evidence="3">The sequence shown here is derived from an EMBL/GenBank/DDBJ whole genome shotgun (WGS) entry which is preliminary data.</text>
</comment>
<dbReference type="GO" id="GO:0000428">
    <property type="term" value="C:DNA-directed RNA polymerase complex"/>
    <property type="evidence" value="ECO:0007669"/>
    <property type="project" value="UniProtKB-KW"/>
</dbReference>
<keyword evidence="2" id="KW-0472">Membrane</keyword>
<feature type="transmembrane region" description="Helical" evidence="2">
    <location>
        <begin position="58"/>
        <end position="84"/>
    </location>
</feature>